<evidence type="ECO:0000313" key="10">
    <source>
        <dbReference type="RefSeq" id="XP_033818865.1"/>
    </source>
</evidence>
<feature type="transmembrane region" description="Helical" evidence="6">
    <location>
        <begin position="156"/>
        <end position="177"/>
    </location>
</feature>
<feature type="transmembrane region" description="Helical" evidence="6">
    <location>
        <begin position="115"/>
        <end position="144"/>
    </location>
</feature>
<evidence type="ECO:0000256" key="1">
    <source>
        <dbReference type="ARBA" id="ARBA00004141"/>
    </source>
</evidence>
<dbReference type="PANTHER" id="PTHR10671">
    <property type="entry name" value="EPITHELIAL MEMBRANE PROTEIN-RELATED"/>
    <property type="match status" value="1"/>
</dbReference>
<evidence type="ECO:0000313" key="7">
    <source>
        <dbReference type="Proteomes" id="UP000515159"/>
    </source>
</evidence>
<dbReference type="RefSeq" id="XP_033818865.1">
    <property type="nucleotide sequence ID" value="XM_033962974.1"/>
</dbReference>
<dbReference type="GO" id="GO:0005886">
    <property type="term" value="C:plasma membrane"/>
    <property type="evidence" value="ECO:0007669"/>
    <property type="project" value="TreeGrafter"/>
</dbReference>
<evidence type="ECO:0000256" key="6">
    <source>
        <dbReference type="SAM" id="Phobius"/>
    </source>
</evidence>
<dbReference type="Proteomes" id="UP000515159">
    <property type="component" value="Chromosome 11"/>
</dbReference>
<gene>
    <name evidence="8 9 10" type="primary">LOC117369057</name>
</gene>
<evidence type="ECO:0000313" key="9">
    <source>
        <dbReference type="RefSeq" id="XP_033818864.1"/>
    </source>
</evidence>
<dbReference type="OrthoDB" id="6137544at2759"/>
<dbReference type="InterPro" id="IPR004031">
    <property type="entry name" value="PMP22/EMP/MP20/Claudin"/>
</dbReference>
<keyword evidence="2 6" id="KW-0812">Transmembrane</keyword>
<dbReference type="PANTHER" id="PTHR10671:SF106">
    <property type="entry name" value="LENS INTRINSIC MEMBRANE PROTEIN 2.2"/>
    <property type="match status" value="1"/>
</dbReference>
<dbReference type="InterPro" id="IPR050579">
    <property type="entry name" value="PMP-22/EMP/MP20-like"/>
</dbReference>
<feature type="transmembrane region" description="Helical" evidence="6">
    <location>
        <begin position="63"/>
        <end position="86"/>
    </location>
</feature>
<sequence>MSTIDNLNTETEVSTSDDDSSLSQVSTSCFSSLWLFSKIYPFIVLILRWPEWVNCSGTRNPKAIALILSCVSSVFWVVSTATEFWLKVEVMGIPVTRGLWKECQFGYCQRIPVHLVYLVVVQFFMALSILTCYTSVYFGVLSFITCRTCERIQRSFVSAILCFNSAFFGFVALTTYTGQTAGLPESTYMWSYALGWISIFMSLYAGTYHFIAHKKTLHMQKETSESILVNVLQKPSFSRTSDSSYDVQDPGYI</sequence>
<keyword evidence="4 6" id="KW-0472">Membrane</keyword>
<evidence type="ECO:0000256" key="3">
    <source>
        <dbReference type="ARBA" id="ARBA00022989"/>
    </source>
</evidence>
<keyword evidence="3 6" id="KW-1133">Transmembrane helix</keyword>
<reference evidence="8 9" key="1">
    <citation type="submission" date="2025-04" db="UniProtKB">
        <authorList>
            <consortium name="RefSeq"/>
        </authorList>
    </citation>
    <scope>IDENTIFICATION</scope>
</reference>
<evidence type="ECO:0000256" key="5">
    <source>
        <dbReference type="SAM" id="MobiDB-lite"/>
    </source>
</evidence>
<accession>A0A6P8SIS0</accession>
<name>A0A6P8SIS0_GEOSA</name>
<dbReference type="RefSeq" id="XP_033818863.1">
    <property type="nucleotide sequence ID" value="XM_033962972.1"/>
</dbReference>
<evidence type="ECO:0000313" key="8">
    <source>
        <dbReference type="RefSeq" id="XP_033818863.1"/>
    </source>
</evidence>
<evidence type="ECO:0000256" key="2">
    <source>
        <dbReference type="ARBA" id="ARBA00022692"/>
    </source>
</evidence>
<evidence type="ECO:0000256" key="4">
    <source>
        <dbReference type="ARBA" id="ARBA00023136"/>
    </source>
</evidence>
<comment type="subcellular location">
    <subcellularLocation>
        <location evidence="1">Membrane</location>
        <topology evidence="1">Multi-pass membrane protein</topology>
    </subcellularLocation>
</comment>
<feature type="transmembrane region" description="Helical" evidence="6">
    <location>
        <begin position="189"/>
        <end position="211"/>
    </location>
</feature>
<dbReference type="GeneID" id="117369057"/>
<dbReference type="Pfam" id="PF00822">
    <property type="entry name" value="PMP22_Claudin"/>
    <property type="match status" value="1"/>
</dbReference>
<protein>
    <submittedName>
        <fullName evidence="8 9">Lens fiber membrane intrinsic protein-like</fullName>
    </submittedName>
</protein>
<dbReference type="KEGG" id="gsh:117369057"/>
<feature type="region of interest" description="Disordered" evidence="5">
    <location>
        <begin position="1"/>
        <end position="24"/>
    </location>
</feature>
<dbReference type="Gene3D" id="1.20.140.150">
    <property type="match status" value="1"/>
</dbReference>
<dbReference type="RefSeq" id="XP_033818864.1">
    <property type="nucleotide sequence ID" value="XM_033962973.1"/>
</dbReference>
<organism evidence="7 10">
    <name type="scientific">Geotrypetes seraphini</name>
    <name type="common">Gaboon caecilian</name>
    <name type="synonym">Caecilia seraphini</name>
    <dbReference type="NCBI Taxonomy" id="260995"/>
    <lineage>
        <taxon>Eukaryota</taxon>
        <taxon>Metazoa</taxon>
        <taxon>Chordata</taxon>
        <taxon>Craniata</taxon>
        <taxon>Vertebrata</taxon>
        <taxon>Euteleostomi</taxon>
        <taxon>Amphibia</taxon>
        <taxon>Gymnophiona</taxon>
        <taxon>Geotrypetes</taxon>
    </lineage>
</organism>
<proteinExistence type="predicted"/>
<keyword evidence="7" id="KW-1185">Reference proteome</keyword>
<dbReference type="AlphaFoldDB" id="A0A6P8SIS0"/>